<evidence type="ECO:0000256" key="10">
    <source>
        <dbReference type="SAM" id="MobiDB-lite"/>
    </source>
</evidence>
<protein>
    <recommendedName>
        <fullName evidence="9">Signal peptidase subunit 3</fullName>
    </recommendedName>
</protein>
<dbReference type="eggNOG" id="KOG3372">
    <property type="taxonomic scope" value="Eukaryota"/>
</dbReference>
<dbReference type="GO" id="GO:0005787">
    <property type="term" value="C:signal peptidase complex"/>
    <property type="evidence" value="ECO:0007669"/>
    <property type="project" value="UniProtKB-UniRule"/>
</dbReference>
<dbReference type="Pfam" id="PF04573">
    <property type="entry name" value="SPC22"/>
    <property type="match status" value="1"/>
</dbReference>
<keyword evidence="6 11" id="KW-1133">Transmembrane helix</keyword>
<dbReference type="GO" id="GO:0045047">
    <property type="term" value="P:protein targeting to ER"/>
    <property type="evidence" value="ECO:0007669"/>
    <property type="project" value="EnsemblFungi"/>
</dbReference>
<dbReference type="InterPro" id="IPR007653">
    <property type="entry name" value="SPC3"/>
</dbReference>
<evidence type="ECO:0000313" key="12">
    <source>
        <dbReference type="EMBL" id="CCK70565.1"/>
    </source>
</evidence>
<dbReference type="STRING" id="1071383.J7R6T8"/>
<gene>
    <name evidence="12" type="primary">KNAG0E03060</name>
    <name evidence="12" type="ordered locus">KNAG_0E03060</name>
</gene>
<keyword evidence="3 11" id="KW-0812">Transmembrane</keyword>
<comment type="function">
    <text evidence="8">Essential component of the signal peptidase complex (SPC) which catalyzes the cleavage of N-terminal signal sequences from nascent proteins as they are translocated into the lumen of the endoplasmic reticulum. Essential for the SPC catalytic activity, possibly by stabilizing and positioning the active center of the complex close to the lumenal surface. Essential for viability.</text>
</comment>
<dbReference type="PIRSF" id="PIRSF016089">
    <property type="entry name" value="SPC22"/>
    <property type="match status" value="1"/>
</dbReference>
<evidence type="ECO:0000256" key="2">
    <source>
        <dbReference type="ARBA" id="ARBA00009289"/>
    </source>
</evidence>
<evidence type="ECO:0000256" key="3">
    <source>
        <dbReference type="ARBA" id="ARBA00022692"/>
    </source>
</evidence>
<keyword evidence="4 9" id="KW-0256">Endoplasmic reticulum</keyword>
<feature type="transmembrane region" description="Helical" evidence="11">
    <location>
        <begin position="12"/>
        <end position="34"/>
    </location>
</feature>
<dbReference type="AlphaFoldDB" id="J7R6T8"/>
<keyword evidence="5" id="KW-0735">Signal-anchor</keyword>
<reference evidence="13" key="2">
    <citation type="submission" date="2012-08" db="EMBL/GenBank/DDBJ databases">
        <title>Genome sequence of Kazachstania naganishii.</title>
        <authorList>
            <person name="Gordon J.L."/>
            <person name="Armisen D."/>
            <person name="Proux-Wera E."/>
            <person name="OhEigeartaigh S.S."/>
            <person name="Byrne K.P."/>
            <person name="Wolfe K.H."/>
        </authorList>
    </citation>
    <scope>NUCLEOTIDE SEQUENCE [LARGE SCALE GENOMIC DNA]</scope>
    <source>
        <strain evidence="13">ATCC MYA-139 / BCRC 22969 / CBS 8797 / CCRC 22969 / KCTC 17520 / NBRC 10181 / NCYC 3082</strain>
    </source>
</reference>
<dbReference type="HOGENOM" id="CLU_068714_2_1_1"/>
<reference evidence="12 13" key="1">
    <citation type="journal article" date="2011" name="Proc. Natl. Acad. Sci. U.S.A.">
        <title>Evolutionary erosion of yeast sex chromosomes by mating-type switching accidents.</title>
        <authorList>
            <person name="Gordon J.L."/>
            <person name="Armisen D."/>
            <person name="Proux-Wera E."/>
            <person name="Oheigeartaigh S.S."/>
            <person name="Byrne K.P."/>
            <person name="Wolfe K.H."/>
        </authorList>
    </citation>
    <scope>NUCLEOTIDE SEQUENCE [LARGE SCALE GENOMIC DNA]</scope>
    <source>
        <strain evidence="13">ATCC MYA-139 / BCRC 22969 / CBS 8797 / CCRC 22969 / KCTC 17520 / NBRC 10181 / NCYC 3082</strain>
    </source>
</reference>
<keyword evidence="13" id="KW-1185">Reference proteome</keyword>
<evidence type="ECO:0000256" key="4">
    <source>
        <dbReference type="ARBA" id="ARBA00022824"/>
    </source>
</evidence>
<dbReference type="EMBL" id="HE978318">
    <property type="protein sequence ID" value="CCK70565.1"/>
    <property type="molecule type" value="Genomic_DNA"/>
</dbReference>
<dbReference type="GO" id="GO:0006465">
    <property type="term" value="P:signal peptide processing"/>
    <property type="evidence" value="ECO:0007669"/>
    <property type="project" value="UniProtKB-UniRule"/>
</dbReference>
<evidence type="ECO:0000313" key="13">
    <source>
        <dbReference type="Proteomes" id="UP000006310"/>
    </source>
</evidence>
<dbReference type="OrthoDB" id="10261524at2759"/>
<evidence type="ECO:0000256" key="9">
    <source>
        <dbReference type="PIRNR" id="PIRNR016089"/>
    </source>
</evidence>
<dbReference type="RefSeq" id="XP_022464811.1">
    <property type="nucleotide sequence ID" value="XM_022608301.1"/>
</dbReference>
<dbReference type="GeneID" id="34526265"/>
<dbReference type="PANTHER" id="PTHR12804:SF0">
    <property type="entry name" value="SIGNAL PEPTIDASE COMPLEX SUBUNIT 3"/>
    <property type="match status" value="1"/>
</dbReference>
<dbReference type="OMA" id="LHWNIQP"/>
<name>J7R6T8_HUIN7</name>
<organism evidence="12 13">
    <name type="scientific">Huiozyma naganishii (strain ATCC MYA-139 / BCRC 22969 / CBS 8797 / KCTC 17520 / NBRC 10181 / NCYC 3082 / Yp74L-3)</name>
    <name type="common">Yeast</name>
    <name type="synonym">Kazachstania naganishii</name>
    <dbReference type="NCBI Taxonomy" id="1071383"/>
    <lineage>
        <taxon>Eukaryota</taxon>
        <taxon>Fungi</taxon>
        <taxon>Dikarya</taxon>
        <taxon>Ascomycota</taxon>
        <taxon>Saccharomycotina</taxon>
        <taxon>Saccharomycetes</taxon>
        <taxon>Saccharomycetales</taxon>
        <taxon>Saccharomycetaceae</taxon>
        <taxon>Huiozyma</taxon>
    </lineage>
</organism>
<dbReference type="KEGG" id="kng:KNAG_0E03060"/>
<comment type="subcellular location">
    <subcellularLocation>
        <location evidence="1">Endoplasmic reticulum membrane</location>
        <topology evidence="1">Single-pass type II membrane protein</topology>
    </subcellularLocation>
</comment>
<feature type="compositionally biased region" description="Basic and acidic residues" evidence="10">
    <location>
        <begin position="179"/>
        <end position="192"/>
    </location>
</feature>
<keyword evidence="7 9" id="KW-0472">Membrane</keyword>
<accession>J7R6T8</accession>
<feature type="region of interest" description="Disordered" evidence="10">
    <location>
        <begin position="178"/>
        <end position="200"/>
    </location>
</feature>
<proteinExistence type="inferred from homology"/>
<evidence type="ECO:0000256" key="6">
    <source>
        <dbReference type="ARBA" id="ARBA00022989"/>
    </source>
</evidence>
<dbReference type="Proteomes" id="UP000006310">
    <property type="component" value="Chromosome 5"/>
</dbReference>
<comment type="similarity">
    <text evidence="2 9">Belongs to the SPCS3 family.</text>
</comment>
<evidence type="ECO:0000256" key="11">
    <source>
        <dbReference type="SAM" id="Phobius"/>
    </source>
</evidence>
<evidence type="ECO:0000256" key="5">
    <source>
        <dbReference type="ARBA" id="ARBA00022968"/>
    </source>
</evidence>
<evidence type="ECO:0000256" key="8">
    <source>
        <dbReference type="ARBA" id="ARBA00045670"/>
    </source>
</evidence>
<evidence type="ECO:0000256" key="1">
    <source>
        <dbReference type="ARBA" id="ARBA00004648"/>
    </source>
</evidence>
<evidence type="ECO:0000256" key="7">
    <source>
        <dbReference type="ARBA" id="ARBA00023136"/>
    </source>
</evidence>
<dbReference type="PANTHER" id="PTHR12804">
    <property type="entry name" value="MICROSOMAL SIGNAL PEPTIDASE 23 KD SUBUNIT SPC22/23"/>
    <property type="match status" value="1"/>
</dbReference>
<sequence>MFSLSQRFQTVSNTAVTVGLFLAAFIIGTSWFQLVSNHAFDLSSSISNVTPKINVRTSRYYGSVNGKAKENAKVSFDLEADLTKLFNWNTKQVFTYLTAEYENVKHTRQNEVTFWDKIITSKDDAVLNLTDAQSKYHVWDVQEKLTGKDLKLKLHWNIQPWVGPLVYGETDGTFTLSIPEREKTEKKAKESESAESSSPN</sequence>